<dbReference type="Proteomes" id="UP000272942">
    <property type="component" value="Unassembled WGS sequence"/>
</dbReference>
<protein>
    <submittedName>
        <fullName evidence="3">Protein kinase domain-containing protein</fullName>
    </submittedName>
</protein>
<organism evidence="3">
    <name type="scientific">Echinostoma caproni</name>
    <dbReference type="NCBI Taxonomy" id="27848"/>
    <lineage>
        <taxon>Eukaryota</taxon>
        <taxon>Metazoa</taxon>
        <taxon>Spiralia</taxon>
        <taxon>Lophotrochozoa</taxon>
        <taxon>Platyhelminthes</taxon>
        <taxon>Trematoda</taxon>
        <taxon>Digenea</taxon>
        <taxon>Plagiorchiida</taxon>
        <taxon>Echinostomata</taxon>
        <taxon>Echinostomatoidea</taxon>
        <taxon>Echinostomatidae</taxon>
        <taxon>Echinostoma</taxon>
    </lineage>
</organism>
<evidence type="ECO:0000313" key="3">
    <source>
        <dbReference type="WBParaSite" id="ECPE_0000485801-mRNA-1"/>
    </source>
</evidence>
<accession>A0A183AD11</accession>
<dbReference type="WBParaSite" id="ECPE_0000485801-mRNA-1">
    <property type="protein sequence ID" value="ECPE_0000485801-mRNA-1"/>
    <property type="gene ID" value="ECPE_0000485801"/>
</dbReference>
<gene>
    <name evidence="1" type="ORF">ECPE_LOCUS4846</name>
</gene>
<evidence type="ECO:0000313" key="2">
    <source>
        <dbReference type="Proteomes" id="UP000272942"/>
    </source>
</evidence>
<sequence length="104" mass="11386">MISAAHRGKKLKLNIVTGLEAPLLDRFGQVEFVNNGAGIKNPLACATKVEREVLSQLYVTVASELRCQYPIFWVHAFGDSSRYFNVVFGKLTDIGVGLVCSNAL</sequence>
<reference evidence="3" key="1">
    <citation type="submission" date="2016-06" db="UniProtKB">
        <authorList>
            <consortium name="WormBaseParasite"/>
        </authorList>
    </citation>
    <scope>IDENTIFICATION</scope>
</reference>
<proteinExistence type="predicted"/>
<dbReference type="OrthoDB" id="6280191at2759"/>
<evidence type="ECO:0000313" key="1">
    <source>
        <dbReference type="EMBL" id="VDP73783.1"/>
    </source>
</evidence>
<dbReference type="EMBL" id="UZAN01041688">
    <property type="protein sequence ID" value="VDP73783.1"/>
    <property type="molecule type" value="Genomic_DNA"/>
</dbReference>
<name>A0A183AD11_9TREM</name>
<reference evidence="1 2" key="2">
    <citation type="submission" date="2018-11" db="EMBL/GenBank/DDBJ databases">
        <authorList>
            <consortium name="Pathogen Informatics"/>
        </authorList>
    </citation>
    <scope>NUCLEOTIDE SEQUENCE [LARGE SCALE GENOMIC DNA]</scope>
    <source>
        <strain evidence="1 2">Egypt</strain>
    </source>
</reference>
<dbReference type="AlphaFoldDB" id="A0A183AD11"/>
<keyword evidence="2" id="KW-1185">Reference proteome</keyword>